<keyword evidence="4 7" id="KW-1133">Transmembrane helix</keyword>
<accession>A0A6A6NVB0</accession>
<reference evidence="8" key="1">
    <citation type="journal article" date="2020" name="Stud. Mycol.">
        <title>101 Dothideomycetes genomes: a test case for predicting lifestyles and emergence of pathogens.</title>
        <authorList>
            <person name="Haridas S."/>
            <person name="Albert R."/>
            <person name="Binder M."/>
            <person name="Bloem J."/>
            <person name="Labutti K."/>
            <person name="Salamov A."/>
            <person name="Andreopoulos B."/>
            <person name="Baker S."/>
            <person name="Barry K."/>
            <person name="Bills G."/>
            <person name="Bluhm B."/>
            <person name="Cannon C."/>
            <person name="Castanera R."/>
            <person name="Culley D."/>
            <person name="Daum C."/>
            <person name="Ezra D."/>
            <person name="Gonzalez J."/>
            <person name="Henrissat B."/>
            <person name="Kuo A."/>
            <person name="Liang C."/>
            <person name="Lipzen A."/>
            <person name="Lutzoni F."/>
            <person name="Magnuson J."/>
            <person name="Mondo S."/>
            <person name="Nolan M."/>
            <person name="Ohm R."/>
            <person name="Pangilinan J."/>
            <person name="Park H.-J."/>
            <person name="Ramirez L."/>
            <person name="Alfaro M."/>
            <person name="Sun H."/>
            <person name="Tritt A."/>
            <person name="Yoshinaga Y."/>
            <person name="Zwiers L.-H."/>
            <person name="Turgeon B."/>
            <person name="Goodwin S."/>
            <person name="Spatafora J."/>
            <person name="Crous P."/>
            <person name="Grigoriev I."/>
        </authorList>
    </citation>
    <scope>NUCLEOTIDE SEQUENCE</scope>
    <source>
        <strain evidence="8">ATCC 16933</strain>
    </source>
</reference>
<evidence type="ECO:0000313" key="9">
    <source>
        <dbReference type="Proteomes" id="UP000799766"/>
    </source>
</evidence>
<dbReference type="Pfam" id="PF11712">
    <property type="entry name" value="Vma12"/>
    <property type="match status" value="1"/>
</dbReference>
<dbReference type="GO" id="GO:0005789">
    <property type="term" value="C:endoplasmic reticulum membrane"/>
    <property type="evidence" value="ECO:0007669"/>
    <property type="project" value="UniProtKB-SubCell"/>
</dbReference>
<feature type="region of interest" description="Disordered" evidence="6">
    <location>
        <begin position="247"/>
        <end position="266"/>
    </location>
</feature>
<dbReference type="PANTHER" id="PTHR31394">
    <property type="entry name" value="TRANSMEMBRANE PROTEIN 199"/>
    <property type="match status" value="1"/>
</dbReference>
<comment type="subcellular location">
    <subcellularLocation>
        <location evidence="1">Endoplasmic reticulum membrane</location>
        <topology evidence="1">Multi-pass membrane protein</topology>
    </subcellularLocation>
</comment>
<name>A0A6A6NVB0_9PEZI</name>
<evidence type="ECO:0000256" key="6">
    <source>
        <dbReference type="SAM" id="MobiDB-lite"/>
    </source>
</evidence>
<keyword evidence="9" id="KW-1185">Reference proteome</keyword>
<dbReference type="OrthoDB" id="19981at2759"/>
<feature type="transmembrane region" description="Helical" evidence="7">
    <location>
        <begin position="164"/>
        <end position="185"/>
    </location>
</feature>
<keyword evidence="3" id="KW-0256">Endoplasmic reticulum</keyword>
<dbReference type="EMBL" id="MU001687">
    <property type="protein sequence ID" value="KAF2455424.1"/>
    <property type="molecule type" value="Genomic_DNA"/>
</dbReference>
<dbReference type="PANTHER" id="PTHR31394:SF1">
    <property type="entry name" value="TRANSMEMBRANE PROTEIN 199"/>
    <property type="match status" value="1"/>
</dbReference>
<sequence>MVLLSMTASILAAIQKCAELDGECIGRFQRDGEPQLAEPEVGRPISHAQLVDISKFLKKHNEDRPESTRDTSIYLNDLLRGSSVYVPPPKSKQEPTSEYKTLMEKLRREEEARAYERMVNPKPSAETFAQHFAASPHAHAYPSATDLAREADEEITYADVNRQLAVIFNVLVSIVACSVAIWIAARHLEVPKRLGLSMGGSGVVAVAEVVIYQGYLGRMKEAKAKEKKKVEKKKVLGTWVIDGARRPNSAQEDASRNTRFRKGKHR</sequence>
<evidence type="ECO:0000256" key="5">
    <source>
        <dbReference type="ARBA" id="ARBA00023136"/>
    </source>
</evidence>
<dbReference type="InterPro" id="IPR021013">
    <property type="entry name" value="ATPase_Vma12"/>
</dbReference>
<evidence type="ECO:0000256" key="4">
    <source>
        <dbReference type="ARBA" id="ARBA00022989"/>
    </source>
</evidence>
<dbReference type="AlphaFoldDB" id="A0A6A6NVB0"/>
<evidence type="ECO:0000313" key="8">
    <source>
        <dbReference type="EMBL" id="KAF2455424.1"/>
    </source>
</evidence>
<dbReference type="Proteomes" id="UP000799766">
    <property type="component" value="Unassembled WGS sequence"/>
</dbReference>
<protein>
    <submittedName>
        <fullName evidence="8">Endoplasmic reticulum-based factor for assembly of V-ATPase-domain-containing protein</fullName>
    </submittedName>
</protein>
<gene>
    <name evidence="8" type="ORF">BDY21DRAFT_289928</name>
</gene>
<evidence type="ECO:0000256" key="1">
    <source>
        <dbReference type="ARBA" id="ARBA00004477"/>
    </source>
</evidence>
<organism evidence="8 9">
    <name type="scientific">Lineolata rhizophorae</name>
    <dbReference type="NCBI Taxonomy" id="578093"/>
    <lineage>
        <taxon>Eukaryota</taxon>
        <taxon>Fungi</taxon>
        <taxon>Dikarya</taxon>
        <taxon>Ascomycota</taxon>
        <taxon>Pezizomycotina</taxon>
        <taxon>Dothideomycetes</taxon>
        <taxon>Dothideomycetes incertae sedis</taxon>
        <taxon>Lineolatales</taxon>
        <taxon>Lineolataceae</taxon>
        <taxon>Lineolata</taxon>
    </lineage>
</organism>
<evidence type="ECO:0000256" key="7">
    <source>
        <dbReference type="SAM" id="Phobius"/>
    </source>
</evidence>
<proteinExistence type="predicted"/>
<keyword evidence="5 7" id="KW-0472">Membrane</keyword>
<evidence type="ECO:0000256" key="3">
    <source>
        <dbReference type="ARBA" id="ARBA00022824"/>
    </source>
</evidence>
<evidence type="ECO:0000256" key="2">
    <source>
        <dbReference type="ARBA" id="ARBA00022692"/>
    </source>
</evidence>
<dbReference type="GO" id="GO:0070072">
    <property type="term" value="P:vacuolar proton-transporting V-type ATPase complex assembly"/>
    <property type="evidence" value="ECO:0007669"/>
    <property type="project" value="InterPro"/>
</dbReference>
<keyword evidence="2 7" id="KW-0812">Transmembrane</keyword>